<gene>
    <name evidence="1" type="ORF">B0I18_11641</name>
</gene>
<dbReference type="AlphaFoldDB" id="A0A2P8CST3"/>
<accession>A0A2P8CST3</accession>
<keyword evidence="2" id="KW-1185">Reference proteome</keyword>
<sequence>MAKKNTVVFLFIMILLGSLGWASCEPKEPECYQPVNVTLISGFVGRDTVRIVDSATNTDTFQLQYTPRRLLSPGMYALDVDSLYSVIGSANGEDRLSVPLNPRSDSMRYRFLADTSRKAAADTLTFYYTSSVHFISNDCGYTNYYQLDSVHTTKNVVDSIALVNNAVTNNQTNQARHVQLYFFD</sequence>
<proteinExistence type="predicted"/>
<evidence type="ECO:0000313" key="2">
    <source>
        <dbReference type="Proteomes" id="UP000240572"/>
    </source>
</evidence>
<dbReference type="OrthoDB" id="669231at2"/>
<comment type="caution">
    <text evidence="1">The sequence shown here is derived from an EMBL/GenBank/DDBJ whole genome shotgun (WGS) entry which is preliminary data.</text>
</comment>
<dbReference type="RefSeq" id="WP_106525381.1">
    <property type="nucleotide sequence ID" value="NZ_PYGD01000016.1"/>
</dbReference>
<dbReference type="PROSITE" id="PS51257">
    <property type="entry name" value="PROKAR_LIPOPROTEIN"/>
    <property type="match status" value="1"/>
</dbReference>
<organism evidence="1 2">
    <name type="scientific">Taibaiella chishuiensis</name>
    <dbReference type="NCBI Taxonomy" id="1434707"/>
    <lineage>
        <taxon>Bacteria</taxon>
        <taxon>Pseudomonadati</taxon>
        <taxon>Bacteroidota</taxon>
        <taxon>Chitinophagia</taxon>
        <taxon>Chitinophagales</taxon>
        <taxon>Chitinophagaceae</taxon>
        <taxon>Taibaiella</taxon>
    </lineage>
</organism>
<dbReference type="Pfam" id="PF20050">
    <property type="entry name" value="DUF6452"/>
    <property type="match status" value="1"/>
</dbReference>
<reference evidence="1 2" key="1">
    <citation type="submission" date="2018-03" db="EMBL/GenBank/DDBJ databases">
        <title>Genomic Encyclopedia of Type Strains, Phase III (KMG-III): the genomes of soil and plant-associated and newly described type strains.</title>
        <authorList>
            <person name="Whitman W."/>
        </authorList>
    </citation>
    <scope>NUCLEOTIDE SEQUENCE [LARGE SCALE GENOMIC DNA]</scope>
    <source>
        <strain evidence="1 2">CGMCC 1.12700</strain>
    </source>
</reference>
<protein>
    <submittedName>
        <fullName evidence="1">Uncharacterized protein</fullName>
    </submittedName>
</protein>
<dbReference type="Proteomes" id="UP000240572">
    <property type="component" value="Unassembled WGS sequence"/>
</dbReference>
<name>A0A2P8CST3_9BACT</name>
<evidence type="ECO:0000313" key="1">
    <source>
        <dbReference type="EMBL" id="PSK88010.1"/>
    </source>
</evidence>
<dbReference type="EMBL" id="PYGD01000016">
    <property type="protein sequence ID" value="PSK88010.1"/>
    <property type="molecule type" value="Genomic_DNA"/>
</dbReference>
<dbReference type="InterPro" id="IPR045607">
    <property type="entry name" value="DUF6452"/>
</dbReference>